<name>A0A9W5K3Q7_BACC8</name>
<gene>
    <name evidence="1" type="ORF">IIA_04894</name>
</gene>
<dbReference type="RefSeq" id="WP_002164248.1">
    <property type="nucleotide sequence ID" value="NZ_JH792025.1"/>
</dbReference>
<reference evidence="1" key="1">
    <citation type="submission" date="2012-04" db="EMBL/GenBank/DDBJ databases">
        <title>The Genome Sequence of Bacillus cereus VD014.</title>
        <authorList>
            <consortium name="The Broad Institute Genome Sequencing Platform"/>
            <consortium name="The Broad Institute Genome Sequencing Center for Infectious Disease"/>
            <person name="Feldgarden M."/>
            <person name="Van der Auwera G.A."/>
            <person name="Mahillon J."/>
            <person name="Duprez V."/>
            <person name="Timmery S."/>
            <person name="Mattelet C."/>
            <person name="Dierick K."/>
            <person name="Sun M."/>
            <person name="Yu Z."/>
            <person name="Zhu L."/>
            <person name="Hu X."/>
            <person name="Shank E.B."/>
            <person name="Swiecicka I."/>
            <person name="Hansen B.M."/>
            <person name="Andrup L."/>
            <person name="Young S.K."/>
            <person name="Zeng Q."/>
            <person name="Gargeya S."/>
            <person name="Fitzgerald M."/>
            <person name="Haas B."/>
            <person name="Abouelleil A."/>
            <person name="Alvarado L."/>
            <person name="Arachchi H.M."/>
            <person name="Berlin A."/>
            <person name="Chapman S.B."/>
            <person name="Goldberg J."/>
            <person name="Griggs A."/>
            <person name="Gujja S."/>
            <person name="Hansen M."/>
            <person name="Howarth C."/>
            <person name="Imamovic A."/>
            <person name="Larimer J."/>
            <person name="McCowen C."/>
            <person name="Montmayeur A."/>
            <person name="Murphy C."/>
            <person name="Neiman D."/>
            <person name="Pearson M."/>
            <person name="Priest M."/>
            <person name="Roberts A."/>
            <person name="Saif S."/>
            <person name="Shea T."/>
            <person name="Sisk P."/>
            <person name="Sykes S."/>
            <person name="Wortman J."/>
            <person name="Nusbaum C."/>
            <person name="Birren B."/>
        </authorList>
    </citation>
    <scope>NUCLEOTIDE SEQUENCE</scope>
    <source>
        <strain evidence="1">VD014</strain>
    </source>
</reference>
<dbReference type="AlphaFoldDB" id="A0A9W5K3Q7"/>
<dbReference type="EMBL" id="AHER01000044">
    <property type="protein sequence ID" value="EJR16198.1"/>
    <property type="molecule type" value="Genomic_DNA"/>
</dbReference>
<sequence>MLTQTEKLEQIAEKKGLVSKLSSIALNLLEDDMYTKEYAAS</sequence>
<dbReference type="Proteomes" id="UP000006607">
    <property type="component" value="Unassembled WGS sequence"/>
</dbReference>
<organism evidence="1 2">
    <name type="scientific">Bacillus cereus (strain VD014)</name>
    <dbReference type="NCBI Taxonomy" id="1053223"/>
    <lineage>
        <taxon>Bacteria</taxon>
        <taxon>Bacillati</taxon>
        <taxon>Bacillota</taxon>
        <taxon>Bacilli</taxon>
        <taxon>Bacillales</taxon>
        <taxon>Bacillaceae</taxon>
        <taxon>Bacillus</taxon>
        <taxon>Bacillus cereus group</taxon>
    </lineage>
</organism>
<evidence type="ECO:0000313" key="1">
    <source>
        <dbReference type="EMBL" id="EJR16198.1"/>
    </source>
</evidence>
<evidence type="ECO:0000313" key="2">
    <source>
        <dbReference type="Proteomes" id="UP000006607"/>
    </source>
</evidence>
<accession>A0A9W5K3Q7</accession>
<comment type="caution">
    <text evidence="1">The sequence shown here is derived from an EMBL/GenBank/DDBJ whole genome shotgun (WGS) entry which is preliminary data.</text>
</comment>
<protein>
    <submittedName>
        <fullName evidence="1">Uncharacterized protein</fullName>
    </submittedName>
</protein>
<proteinExistence type="predicted"/>